<accession>A0A5M6CR40</accession>
<name>A0A5M6CR40_9FLAO</name>
<organism evidence="1 2">
    <name type="scientific">Paenimyroides baculatum</name>
    <dbReference type="NCBI Taxonomy" id="2608000"/>
    <lineage>
        <taxon>Bacteria</taxon>
        <taxon>Pseudomonadati</taxon>
        <taxon>Bacteroidota</taxon>
        <taxon>Flavobacteriia</taxon>
        <taxon>Flavobacteriales</taxon>
        <taxon>Flavobacteriaceae</taxon>
        <taxon>Paenimyroides</taxon>
    </lineage>
</organism>
<dbReference type="AlphaFoldDB" id="A0A5M6CR40"/>
<proteinExistence type="predicted"/>
<reference evidence="1 2" key="1">
    <citation type="submission" date="2019-09" db="EMBL/GenBank/DDBJ databases">
        <title>Genome sequence and assembly of Flavobacterium sp.</title>
        <authorList>
            <person name="Chhetri G."/>
        </authorList>
    </citation>
    <scope>NUCLEOTIDE SEQUENCE [LARGE SCALE GENOMIC DNA]</scope>
    <source>
        <strain evidence="1 2">SNL9</strain>
    </source>
</reference>
<dbReference type="PROSITE" id="PS51257">
    <property type="entry name" value="PROKAR_LIPOPROTEIN"/>
    <property type="match status" value="1"/>
</dbReference>
<dbReference type="RefSeq" id="WP_150011778.1">
    <property type="nucleotide sequence ID" value="NZ_VWSG01000004.1"/>
</dbReference>
<dbReference type="EMBL" id="VWSG01000004">
    <property type="protein sequence ID" value="KAA5535595.1"/>
    <property type="molecule type" value="Genomic_DNA"/>
</dbReference>
<evidence type="ECO:0000313" key="1">
    <source>
        <dbReference type="EMBL" id="KAA5535595.1"/>
    </source>
</evidence>
<protein>
    <submittedName>
        <fullName evidence="1">Uncharacterized protein</fullName>
    </submittedName>
</protein>
<sequence length="118" mass="13541">MRKYLPFFIVAGLFACDDTDDIFLNGITVTEVFFDYPDIPNNEGKYVNYFGAHVTNSSPKPIKGYIRFTVREYGNINSYQHVVKANNESQTYFEASLETDKVINESYLLGVEFVNVKN</sequence>
<dbReference type="Proteomes" id="UP000325141">
    <property type="component" value="Unassembled WGS sequence"/>
</dbReference>
<comment type="caution">
    <text evidence="1">The sequence shown here is derived from an EMBL/GenBank/DDBJ whole genome shotgun (WGS) entry which is preliminary data.</text>
</comment>
<evidence type="ECO:0000313" key="2">
    <source>
        <dbReference type="Proteomes" id="UP000325141"/>
    </source>
</evidence>
<keyword evidence="2" id="KW-1185">Reference proteome</keyword>
<gene>
    <name evidence="1" type="ORF">F0460_07385</name>
</gene>